<feature type="transmembrane region" description="Helical" evidence="5">
    <location>
        <begin position="328"/>
        <end position="350"/>
    </location>
</feature>
<dbReference type="PANTHER" id="PTHR23521">
    <property type="entry name" value="TRANSPORTER MFS SUPERFAMILY"/>
    <property type="match status" value="1"/>
</dbReference>
<dbReference type="InterPro" id="IPR047200">
    <property type="entry name" value="MFS_YcaD-like"/>
</dbReference>
<evidence type="ECO:0000256" key="3">
    <source>
        <dbReference type="ARBA" id="ARBA00023136"/>
    </source>
</evidence>
<dbReference type="InterPro" id="IPR011701">
    <property type="entry name" value="MFS"/>
</dbReference>
<keyword evidence="1 5" id="KW-0812">Transmembrane</keyword>
<dbReference type="Gene3D" id="1.20.1250.20">
    <property type="entry name" value="MFS general substrate transporter like domains"/>
    <property type="match status" value="2"/>
</dbReference>
<feature type="transmembrane region" description="Helical" evidence="5">
    <location>
        <begin position="160"/>
        <end position="182"/>
    </location>
</feature>
<proteinExistence type="predicted"/>
<evidence type="ECO:0000256" key="5">
    <source>
        <dbReference type="SAM" id="Phobius"/>
    </source>
</evidence>
<dbReference type="PANTHER" id="PTHR23521:SF3">
    <property type="entry name" value="MFS TRANSPORTER"/>
    <property type="match status" value="1"/>
</dbReference>
<protein>
    <submittedName>
        <fullName evidence="7">MFS family permease</fullName>
    </submittedName>
</protein>
<dbReference type="InterPro" id="IPR020846">
    <property type="entry name" value="MFS_dom"/>
</dbReference>
<feature type="transmembrane region" description="Helical" evidence="5">
    <location>
        <begin position="203"/>
        <end position="226"/>
    </location>
</feature>
<evidence type="ECO:0000313" key="8">
    <source>
        <dbReference type="Proteomes" id="UP000581135"/>
    </source>
</evidence>
<feature type="compositionally biased region" description="Basic and acidic residues" evidence="4">
    <location>
        <begin position="414"/>
        <end position="424"/>
    </location>
</feature>
<evidence type="ECO:0000259" key="6">
    <source>
        <dbReference type="PROSITE" id="PS50850"/>
    </source>
</evidence>
<dbReference type="Proteomes" id="UP000581135">
    <property type="component" value="Unassembled WGS sequence"/>
</dbReference>
<name>A0A839SW78_9PROT</name>
<feature type="transmembrane region" description="Helical" evidence="5">
    <location>
        <begin position="42"/>
        <end position="61"/>
    </location>
</feature>
<dbReference type="GO" id="GO:0005886">
    <property type="term" value="C:plasma membrane"/>
    <property type="evidence" value="ECO:0007669"/>
    <property type="project" value="TreeGrafter"/>
</dbReference>
<evidence type="ECO:0000256" key="1">
    <source>
        <dbReference type="ARBA" id="ARBA00022692"/>
    </source>
</evidence>
<feature type="transmembrane region" description="Helical" evidence="5">
    <location>
        <begin position="98"/>
        <end position="119"/>
    </location>
</feature>
<gene>
    <name evidence="7" type="ORF">FHR98_001494</name>
</gene>
<dbReference type="InterPro" id="IPR036259">
    <property type="entry name" value="MFS_trans_sf"/>
</dbReference>
<dbReference type="EMBL" id="JACHXA010000003">
    <property type="protein sequence ID" value="MBB3065215.1"/>
    <property type="molecule type" value="Genomic_DNA"/>
</dbReference>
<dbReference type="AlphaFoldDB" id="A0A839SW78"/>
<feature type="transmembrane region" description="Helical" evidence="5">
    <location>
        <begin position="293"/>
        <end position="316"/>
    </location>
</feature>
<reference evidence="7 8" key="1">
    <citation type="submission" date="2020-08" db="EMBL/GenBank/DDBJ databases">
        <title>Genomic Encyclopedia of Type Strains, Phase III (KMG-III): the genomes of soil and plant-associated and newly described type strains.</title>
        <authorList>
            <person name="Whitman W."/>
        </authorList>
    </citation>
    <scope>NUCLEOTIDE SEQUENCE [LARGE SCALE GENOMIC DNA]</scope>
    <source>
        <strain evidence="7 8">CECT 8803</strain>
    </source>
</reference>
<feature type="transmembrane region" description="Helical" evidence="5">
    <location>
        <begin position="238"/>
        <end position="260"/>
    </location>
</feature>
<feature type="transmembrane region" description="Helical" evidence="5">
    <location>
        <begin position="362"/>
        <end position="383"/>
    </location>
</feature>
<evidence type="ECO:0000256" key="2">
    <source>
        <dbReference type="ARBA" id="ARBA00022989"/>
    </source>
</evidence>
<dbReference type="PROSITE" id="PS50850">
    <property type="entry name" value="MFS"/>
    <property type="match status" value="1"/>
</dbReference>
<dbReference type="SUPFAM" id="SSF103473">
    <property type="entry name" value="MFS general substrate transporter"/>
    <property type="match status" value="1"/>
</dbReference>
<keyword evidence="8" id="KW-1185">Reference proteome</keyword>
<keyword evidence="3 5" id="KW-0472">Membrane</keyword>
<dbReference type="CDD" id="cd17477">
    <property type="entry name" value="MFS_YcaD_like"/>
    <property type="match status" value="1"/>
</dbReference>
<evidence type="ECO:0000256" key="4">
    <source>
        <dbReference type="SAM" id="MobiDB-lite"/>
    </source>
</evidence>
<evidence type="ECO:0000313" key="7">
    <source>
        <dbReference type="EMBL" id="MBB3065215.1"/>
    </source>
</evidence>
<comment type="caution">
    <text evidence="7">The sequence shown here is derived from an EMBL/GenBank/DDBJ whole genome shotgun (WGS) entry which is preliminary data.</text>
</comment>
<feature type="transmembrane region" description="Helical" evidence="5">
    <location>
        <begin position="73"/>
        <end position="92"/>
    </location>
</feature>
<dbReference type="RefSeq" id="WP_183416010.1">
    <property type="nucleotide sequence ID" value="NZ_JACHXA010000003.1"/>
</dbReference>
<keyword evidence="2 5" id="KW-1133">Transmembrane helix</keyword>
<organism evidence="7 8">
    <name type="scientific">Limibacillus halophilus</name>
    <dbReference type="NCBI Taxonomy" id="1579333"/>
    <lineage>
        <taxon>Bacteria</taxon>
        <taxon>Pseudomonadati</taxon>
        <taxon>Pseudomonadota</taxon>
        <taxon>Alphaproteobacteria</taxon>
        <taxon>Rhodospirillales</taxon>
        <taxon>Rhodovibrionaceae</taxon>
        <taxon>Limibacillus</taxon>
    </lineage>
</organism>
<feature type="transmembrane region" description="Helical" evidence="5">
    <location>
        <begin position="267"/>
        <end position="287"/>
    </location>
</feature>
<dbReference type="GO" id="GO:0022857">
    <property type="term" value="F:transmembrane transporter activity"/>
    <property type="evidence" value="ECO:0007669"/>
    <property type="project" value="InterPro"/>
</dbReference>
<feature type="domain" description="Major facilitator superfamily (MFS) profile" evidence="6">
    <location>
        <begin position="2"/>
        <end position="387"/>
    </location>
</feature>
<sequence length="424" mass="44850">MRMLLLSVMALIVSFALLLAGNSLQFVVLGLRADLEGFSLPTIGWISAAYFAGFGLGALLAPRVVWIAGHIRTFAAFGSIVSGIALAHALIVDPYAWALMRFVTGFCFAGLYIVVESWLNARADNRYRGRLLSLYGSAAFVGYIVGPIISGLAPASGFDLFVIASIMFSFALVPITLTRASAPVVEEPTKANSFGLIWLFRETPLGVIGIGVISAGQGAFLGLGSTFGARMGLDAESIAGFMSVAMFCGLLFQFPIGWLSDRFDRRAVILSVALFGALGSGLVWFLLEPGDVAWPLLLLTAAVIGTSIFPLYAVMLAYTNDRLPKTSLVGVAAALSLTYSFGSVIGTPLASFFMEAAGPSGFALFLSLILWGLAGFTIFRMIWRKAPVTQDDWSLATVAASPGTIPLDPAAAGDQDRAAPVQDK</sequence>
<dbReference type="Pfam" id="PF07690">
    <property type="entry name" value="MFS_1"/>
    <property type="match status" value="1"/>
</dbReference>
<feature type="region of interest" description="Disordered" evidence="4">
    <location>
        <begin position="405"/>
        <end position="424"/>
    </location>
</feature>
<accession>A0A839SW78</accession>
<feature type="transmembrane region" description="Helical" evidence="5">
    <location>
        <begin position="131"/>
        <end position="154"/>
    </location>
</feature>